<organism evidence="3 4">
    <name type="scientific">Urochloa decumbens</name>
    <dbReference type="NCBI Taxonomy" id="240449"/>
    <lineage>
        <taxon>Eukaryota</taxon>
        <taxon>Viridiplantae</taxon>
        <taxon>Streptophyta</taxon>
        <taxon>Embryophyta</taxon>
        <taxon>Tracheophyta</taxon>
        <taxon>Spermatophyta</taxon>
        <taxon>Magnoliopsida</taxon>
        <taxon>Liliopsida</taxon>
        <taxon>Poales</taxon>
        <taxon>Poaceae</taxon>
        <taxon>PACMAD clade</taxon>
        <taxon>Panicoideae</taxon>
        <taxon>Panicodae</taxon>
        <taxon>Paniceae</taxon>
        <taxon>Melinidinae</taxon>
        <taxon>Urochloa</taxon>
    </lineage>
</organism>
<protein>
    <recommendedName>
        <fullName evidence="1">Protein FAR1-RELATED SEQUENCE</fullName>
    </recommendedName>
</protein>
<dbReference type="GO" id="GO:0005634">
    <property type="term" value="C:nucleus"/>
    <property type="evidence" value="ECO:0007669"/>
    <property type="project" value="UniProtKB-SubCell"/>
</dbReference>
<evidence type="ECO:0000313" key="3">
    <source>
        <dbReference type="EMBL" id="CAL4986009.1"/>
    </source>
</evidence>
<sequence>MLYNYLQGLRQKAKAKTKGCNCMAMIRLHRTGDDGWFILACVKEHDHEFSATDAEKREWTSHGRIEQTVRDMVKHLRENNVILSKLHCIMGSMYGSMENKPFTRRSLRTICAQIAREQRDDDIRKTLELFRTMREQDPGFQFSVQLDEKDQVKTLIWANGKSRSDYSCFGDVTFDTAYTTNLYKMPFGLFVGVNNHFQSTIFGGVFMRDEKSESFKWVFKEFLTLMGGVHPQTILTDKRRAMEIAIMEIMPETTHLWCKWHVFKDARIELGPIYRENSAFGDEFHKVITDMLIMSEFNSAWKQFLKKYNLKGHHYMVRSYDKRKKWAKCYNKGKFCAGMTSTQRSESANIMQRFLSILVCQKYQKHTLCKGGHAMLET</sequence>
<name>A0ABC9AUA8_9POAL</name>
<comment type="similarity">
    <text evidence="1">Belongs to the FHY3/FAR1 family.</text>
</comment>
<dbReference type="InterPro" id="IPR031052">
    <property type="entry name" value="FHY3/FAR1"/>
</dbReference>
<evidence type="ECO:0000259" key="2">
    <source>
        <dbReference type="Pfam" id="PF10551"/>
    </source>
</evidence>
<keyword evidence="4" id="KW-1185">Reference proteome</keyword>
<gene>
    <name evidence="3" type="ORF">URODEC1_LOCUS58207</name>
</gene>
<dbReference type="GO" id="GO:0006355">
    <property type="term" value="P:regulation of DNA-templated transcription"/>
    <property type="evidence" value="ECO:0007669"/>
    <property type="project" value="UniProtKB-UniRule"/>
</dbReference>
<dbReference type="GO" id="GO:0008270">
    <property type="term" value="F:zinc ion binding"/>
    <property type="evidence" value="ECO:0007669"/>
    <property type="project" value="UniProtKB-UniRule"/>
</dbReference>
<keyword evidence="1" id="KW-0863">Zinc-finger</keyword>
<reference evidence="3" key="1">
    <citation type="submission" date="2024-10" db="EMBL/GenBank/DDBJ databases">
        <authorList>
            <person name="Ryan C."/>
        </authorList>
    </citation>
    <scope>NUCLEOTIDE SEQUENCE [LARGE SCALE GENOMIC DNA]</scope>
</reference>
<dbReference type="InterPro" id="IPR018289">
    <property type="entry name" value="MULE_transposase_dom"/>
</dbReference>
<dbReference type="EMBL" id="OZ075133">
    <property type="protein sequence ID" value="CAL4986009.1"/>
    <property type="molecule type" value="Genomic_DNA"/>
</dbReference>
<dbReference type="AlphaFoldDB" id="A0ABC9AUA8"/>
<evidence type="ECO:0000256" key="1">
    <source>
        <dbReference type="RuleBase" id="RU367018"/>
    </source>
</evidence>
<evidence type="ECO:0000313" key="4">
    <source>
        <dbReference type="Proteomes" id="UP001497457"/>
    </source>
</evidence>
<keyword evidence="1" id="KW-0862">Zinc</keyword>
<keyword evidence="1" id="KW-0479">Metal-binding</keyword>
<accession>A0ABC9AUA8</accession>
<comment type="subcellular location">
    <subcellularLocation>
        <location evidence="1">Nucleus</location>
    </subcellularLocation>
</comment>
<dbReference type="Pfam" id="PF10551">
    <property type="entry name" value="MULE"/>
    <property type="match status" value="1"/>
</dbReference>
<comment type="function">
    <text evidence="1">Putative transcription activator involved in regulating light control of development.</text>
</comment>
<dbReference type="Proteomes" id="UP001497457">
    <property type="component" value="Chromosome 23rd"/>
</dbReference>
<proteinExistence type="inferred from homology"/>
<keyword evidence="1" id="KW-0539">Nucleus</keyword>
<dbReference type="PANTHER" id="PTHR31669">
    <property type="entry name" value="PROTEIN FAR1-RELATED SEQUENCE 10-RELATED"/>
    <property type="match status" value="1"/>
</dbReference>
<dbReference type="PANTHER" id="PTHR31669:SF307">
    <property type="entry name" value="PROTEIN FAR1-RELATED SEQUENCE"/>
    <property type="match status" value="1"/>
</dbReference>
<feature type="domain" description="MULE transposase" evidence="2">
    <location>
        <begin position="172"/>
        <end position="264"/>
    </location>
</feature>